<dbReference type="PANTHER" id="PTHR11257:SF13">
    <property type="entry name" value="GEO07322P1"/>
    <property type="match status" value="1"/>
</dbReference>
<dbReference type="InterPro" id="IPR036682">
    <property type="entry name" value="OS_D_A10/PebIII_sf"/>
</dbReference>
<dbReference type="Pfam" id="PF03392">
    <property type="entry name" value="OS-D"/>
    <property type="match status" value="1"/>
</dbReference>
<name>A0AAN8XQ91_POLSC</name>
<evidence type="ECO:0000313" key="3">
    <source>
        <dbReference type="Proteomes" id="UP001372834"/>
    </source>
</evidence>
<dbReference type="PANTHER" id="PTHR11257">
    <property type="entry name" value="CHEMOSENSORY PROTEIN-RELATED"/>
    <property type="match status" value="1"/>
</dbReference>
<organism evidence="2 3">
    <name type="scientific">Polyplax serrata</name>
    <name type="common">Common mouse louse</name>
    <dbReference type="NCBI Taxonomy" id="468196"/>
    <lineage>
        <taxon>Eukaryota</taxon>
        <taxon>Metazoa</taxon>
        <taxon>Ecdysozoa</taxon>
        <taxon>Arthropoda</taxon>
        <taxon>Hexapoda</taxon>
        <taxon>Insecta</taxon>
        <taxon>Pterygota</taxon>
        <taxon>Neoptera</taxon>
        <taxon>Paraneoptera</taxon>
        <taxon>Psocodea</taxon>
        <taxon>Troctomorpha</taxon>
        <taxon>Phthiraptera</taxon>
        <taxon>Anoplura</taxon>
        <taxon>Polyplacidae</taxon>
        <taxon>Polyplax</taxon>
    </lineage>
</organism>
<dbReference type="Gene3D" id="1.10.2080.10">
    <property type="entry name" value="Insect odorant-binding protein A10/Ejaculatory bulb-specific protein 3"/>
    <property type="match status" value="1"/>
</dbReference>
<keyword evidence="1" id="KW-0732">Signal</keyword>
<dbReference type="Proteomes" id="UP001372834">
    <property type="component" value="Unassembled WGS sequence"/>
</dbReference>
<evidence type="ECO:0000256" key="1">
    <source>
        <dbReference type="SAM" id="SignalP"/>
    </source>
</evidence>
<dbReference type="PROSITE" id="PS51257">
    <property type="entry name" value="PROKAR_LIPOPROTEIN"/>
    <property type="match status" value="1"/>
</dbReference>
<dbReference type="EMBL" id="JAWJWE010000002">
    <property type="protein sequence ID" value="KAK6643137.1"/>
    <property type="molecule type" value="Genomic_DNA"/>
</dbReference>
<accession>A0AAN8XQ91</accession>
<feature type="signal peptide" evidence="1">
    <location>
        <begin position="1"/>
        <end position="18"/>
    </location>
</feature>
<dbReference type="SUPFAM" id="SSF100910">
    <property type="entry name" value="Chemosensory protein Csp2"/>
    <property type="match status" value="1"/>
</dbReference>
<feature type="chain" id="PRO_5042896498" evidence="1">
    <location>
        <begin position="19"/>
        <end position="129"/>
    </location>
</feature>
<reference evidence="2 3" key="1">
    <citation type="submission" date="2023-10" db="EMBL/GenBank/DDBJ databases">
        <title>Genomes of two closely related lineages of the louse Polyplax serrata with different host specificities.</title>
        <authorList>
            <person name="Martinu J."/>
            <person name="Tarabai H."/>
            <person name="Stefka J."/>
            <person name="Hypsa V."/>
        </authorList>
    </citation>
    <scope>NUCLEOTIDE SEQUENCE [LARGE SCALE GENOMIC DNA]</scope>
    <source>
        <strain evidence="2">HR10_N</strain>
    </source>
</reference>
<evidence type="ECO:0000313" key="2">
    <source>
        <dbReference type="EMBL" id="KAK6643137.1"/>
    </source>
</evidence>
<gene>
    <name evidence="2" type="ORF">RUM43_004640</name>
</gene>
<dbReference type="AlphaFoldDB" id="A0AAN8XQ91"/>
<proteinExistence type="predicted"/>
<dbReference type="InterPro" id="IPR005055">
    <property type="entry name" value="A10/PebIII"/>
</dbReference>
<comment type="caution">
    <text evidence="2">The sequence shown here is derived from an EMBL/GenBank/DDBJ whole genome shotgun (WGS) entry which is preliminary data.</text>
</comment>
<sequence length="129" mass="14794">MKLYVACLVLFVVAAACAKPADRKTYTSKYDNIDIDRILNNDRILANYIKCLLDEGPCTAEGRELKKTLPDALATECSKCNDRQKTTADKVIRHLVNKKAKEWDRLAKKYDPKGEYQKRYDTQFRSVTA</sequence>
<protein>
    <submittedName>
        <fullName evidence="2">Uncharacterized protein</fullName>
    </submittedName>
</protein>